<dbReference type="Gene3D" id="1.10.3290.10">
    <property type="entry name" value="Fido-like domain"/>
    <property type="match status" value="1"/>
</dbReference>
<dbReference type="PANTHER" id="PTHR13504">
    <property type="entry name" value="FIDO DOMAIN-CONTAINING PROTEIN DDB_G0283145"/>
    <property type="match status" value="1"/>
</dbReference>
<dbReference type="EMBL" id="JBHRYB010000003">
    <property type="protein sequence ID" value="MFC3679302.1"/>
    <property type="molecule type" value="Genomic_DNA"/>
</dbReference>
<dbReference type="PROSITE" id="PS51459">
    <property type="entry name" value="FIDO"/>
    <property type="match status" value="1"/>
</dbReference>
<name>A0ABV7VRI2_9GAMM</name>
<organism evidence="2 3">
    <name type="scientific">Bacterioplanoides pacificum</name>
    <dbReference type="NCBI Taxonomy" id="1171596"/>
    <lineage>
        <taxon>Bacteria</taxon>
        <taxon>Pseudomonadati</taxon>
        <taxon>Pseudomonadota</taxon>
        <taxon>Gammaproteobacteria</taxon>
        <taxon>Oceanospirillales</taxon>
        <taxon>Oceanospirillaceae</taxon>
        <taxon>Bacterioplanoides</taxon>
    </lineage>
</organism>
<gene>
    <name evidence="2" type="ORF">ACFOMG_04145</name>
</gene>
<evidence type="ECO:0000313" key="3">
    <source>
        <dbReference type="Proteomes" id="UP001595722"/>
    </source>
</evidence>
<dbReference type="RefSeq" id="WP_376864958.1">
    <property type="nucleotide sequence ID" value="NZ_JBHRYB010000003.1"/>
</dbReference>
<comment type="caution">
    <text evidence="2">The sequence shown here is derived from an EMBL/GenBank/DDBJ whole genome shotgun (WGS) entry which is preliminary data.</text>
</comment>
<proteinExistence type="predicted"/>
<protein>
    <submittedName>
        <fullName evidence="2">Fic family protein</fullName>
    </submittedName>
</protein>
<dbReference type="InterPro" id="IPR036597">
    <property type="entry name" value="Fido-like_dom_sf"/>
</dbReference>
<dbReference type="InterPro" id="IPR040198">
    <property type="entry name" value="Fido_containing"/>
</dbReference>
<dbReference type="Proteomes" id="UP001595722">
    <property type="component" value="Unassembled WGS sequence"/>
</dbReference>
<dbReference type="Pfam" id="PF02661">
    <property type="entry name" value="Fic"/>
    <property type="match status" value="1"/>
</dbReference>
<keyword evidence="3" id="KW-1185">Reference proteome</keyword>
<evidence type="ECO:0000259" key="1">
    <source>
        <dbReference type="PROSITE" id="PS51459"/>
    </source>
</evidence>
<feature type="domain" description="Fido" evidence="1">
    <location>
        <begin position="187"/>
        <end position="343"/>
    </location>
</feature>
<dbReference type="InterPro" id="IPR003812">
    <property type="entry name" value="Fido"/>
</dbReference>
<sequence>MKLPQTPPVLESYLAQLDSDQALDKLEKIFSASLGPYDSKGRYLHWDKLRHLIPPEGYDSELFWLSIKQARTQLSKALSFKDKSGKPFLFCMPAGVVRDLLWIEKNSTGAIVVDEQITDEKTKQTYLIGSLIEEAISSSQLEGASTTRRQAKEMLRSGREPQDHSEKMIRNNHNAMLFIREYKEEKLTPSLVFELHRILTEGTLDPEDTDKAGIFRAGSDDICVFSKDDVLLHVPPKASELPDRLQLLCDFANQKDEMDSPDYIPTVIRAIVVHFMIGYDHPFVDGNGRTARALFYWMMAKDHYWLMEYISISRVIKKAPAKYMQAYLNSETDANDVTYFIIHQLEVIREAINDLHAYLKYRSQRLQEASALIGNSPLQKVLNHRQLALLQHALRRPGAEYTVKSHQGSHGVSYQTARSDLLKLSDGLHLLRKVKVGKKDAFIAPLDLEERVKKGSSIN</sequence>
<dbReference type="SUPFAM" id="SSF140931">
    <property type="entry name" value="Fic-like"/>
    <property type="match status" value="1"/>
</dbReference>
<evidence type="ECO:0000313" key="2">
    <source>
        <dbReference type="EMBL" id="MFC3679302.1"/>
    </source>
</evidence>
<reference evidence="3" key="1">
    <citation type="journal article" date="2019" name="Int. J. Syst. Evol. Microbiol.">
        <title>The Global Catalogue of Microorganisms (GCM) 10K type strain sequencing project: providing services to taxonomists for standard genome sequencing and annotation.</title>
        <authorList>
            <consortium name="The Broad Institute Genomics Platform"/>
            <consortium name="The Broad Institute Genome Sequencing Center for Infectious Disease"/>
            <person name="Wu L."/>
            <person name="Ma J."/>
        </authorList>
    </citation>
    <scope>NUCLEOTIDE SEQUENCE [LARGE SCALE GENOMIC DNA]</scope>
    <source>
        <strain evidence="3">KCTC 42424</strain>
    </source>
</reference>
<dbReference type="PANTHER" id="PTHR13504:SF38">
    <property type="entry name" value="FIDO DOMAIN-CONTAINING PROTEIN"/>
    <property type="match status" value="1"/>
</dbReference>
<accession>A0ABV7VRI2</accession>